<keyword evidence="1" id="KW-0863">Zinc-finger</keyword>
<protein>
    <recommendedName>
        <fullName evidence="3">C2H2-type domain-containing protein</fullName>
    </recommendedName>
</protein>
<keyword evidence="1" id="KW-0479">Metal-binding</keyword>
<accession>A0A3L8DD18</accession>
<dbReference type="Proteomes" id="UP000279307">
    <property type="component" value="Chromosome 9"/>
</dbReference>
<feature type="compositionally biased region" description="Polar residues" evidence="2">
    <location>
        <begin position="108"/>
        <end position="117"/>
    </location>
</feature>
<name>A0A3L8DD18_OOCBI</name>
<comment type="caution">
    <text evidence="4">The sequence shown here is derived from an EMBL/GenBank/DDBJ whole genome shotgun (WGS) entry which is preliminary data.</text>
</comment>
<proteinExistence type="predicted"/>
<organism evidence="4 5">
    <name type="scientific">Ooceraea biroi</name>
    <name type="common">Clonal raider ant</name>
    <name type="synonym">Cerapachys biroi</name>
    <dbReference type="NCBI Taxonomy" id="2015173"/>
    <lineage>
        <taxon>Eukaryota</taxon>
        <taxon>Metazoa</taxon>
        <taxon>Ecdysozoa</taxon>
        <taxon>Arthropoda</taxon>
        <taxon>Hexapoda</taxon>
        <taxon>Insecta</taxon>
        <taxon>Pterygota</taxon>
        <taxon>Neoptera</taxon>
        <taxon>Endopterygota</taxon>
        <taxon>Hymenoptera</taxon>
        <taxon>Apocrita</taxon>
        <taxon>Aculeata</taxon>
        <taxon>Formicoidea</taxon>
        <taxon>Formicidae</taxon>
        <taxon>Dorylinae</taxon>
        <taxon>Ooceraea</taxon>
    </lineage>
</organism>
<dbReference type="Gene3D" id="3.30.160.60">
    <property type="entry name" value="Classic Zinc Finger"/>
    <property type="match status" value="1"/>
</dbReference>
<dbReference type="AlphaFoldDB" id="A0A3L8DD18"/>
<evidence type="ECO:0000256" key="1">
    <source>
        <dbReference type="PROSITE-ProRule" id="PRU00042"/>
    </source>
</evidence>
<dbReference type="GO" id="GO:0008270">
    <property type="term" value="F:zinc ion binding"/>
    <property type="evidence" value="ECO:0007669"/>
    <property type="project" value="UniProtKB-KW"/>
</dbReference>
<evidence type="ECO:0000313" key="5">
    <source>
        <dbReference type="Proteomes" id="UP000279307"/>
    </source>
</evidence>
<gene>
    <name evidence="4" type="ORF">DMN91_008610</name>
</gene>
<sequence>MEGNTPPKLFTLKNDDKIAIERKVIKKSKGNYECTICNNVFDRRYNGLRHFDRFHTSIECKTCCRKMFSTKGEYYDHREQMHNDVKRYGRQWKDKLSKFEYLNEETGESSSRQNEIPTESRNREVDMLSNSVTSDMQPNTTSLERDPKKTPHLKNRTCMDNHDQRRVVLQDIENPINDTTNNVSQNVTRMHSVTSQNVPQTDKENIRVYAWNYKSESELKMALTSIKF</sequence>
<evidence type="ECO:0000259" key="3">
    <source>
        <dbReference type="PROSITE" id="PS50157"/>
    </source>
</evidence>
<keyword evidence="1" id="KW-0862">Zinc</keyword>
<dbReference type="EMBL" id="QOIP01000009">
    <property type="protein sequence ID" value="RLU18254.1"/>
    <property type="molecule type" value="Genomic_DNA"/>
</dbReference>
<feature type="compositionally biased region" description="Polar residues" evidence="2">
    <location>
        <begin position="128"/>
        <end position="142"/>
    </location>
</feature>
<dbReference type="PROSITE" id="PS50157">
    <property type="entry name" value="ZINC_FINGER_C2H2_2"/>
    <property type="match status" value="2"/>
</dbReference>
<reference evidence="4 5" key="1">
    <citation type="journal article" date="2018" name="Genome Res.">
        <title>The genomic architecture and molecular evolution of ant odorant receptors.</title>
        <authorList>
            <person name="McKenzie S.K."/>
            <person name="Kronauer D.J.C."/>
        </authorList>
    </citation>
    <scope>NUCLEOTIDE SEQUENCE [LARGE SCALE GENOMIC DNA]</scope>
    <source>
        <strain evidence="4">Clonal line C1</strain>
    </source>
</reference>
<dbReference type="InterPro" id="IPR013087">
    <property type="entry name" value="Znf_C2H2_type"/>
</dbReference>
<dbReference type="PROSITE" id="PS00028">
    <property type="entry name" value="ZINC_FINGER_C2H2_1"/>
    <property type="match status" value="2"/>
</dbReference>
<feature type="region of interest" description="Disordered" evidence="2">
    <location>
        <begin position="103"/>
        <end position="156"/>
    </location>
</feature>
<feature type="domain" description="C2H2-type" evidence="3">
    <location>
        <begin position="32"/>
        <end position="56"/>
    </location>
</feature>
<feature type="domain" description="C2H2-type" evidence="3">
    <location>
        <begin position="58"/>
        <end position="87"/>
    </location>
</feature>
<evidence type="ECO:0000313" key="4">
    <source>
        <dbReference type="EMBL" id="RLU18254.1"/>
    </source>
</evidence>
<evidence type="ECO:0000256" key="2">
    <source>
        <dbReference type="SAM" id="MobiDB-lite"/>
    </source>
</evidence>